<keyword evidence="4 6" id="KW-0676">Redox-active center</keyword>
<dbReference type="AGR" id="WB:WBGene00021401"/>
<evidence type="ECO:0000313" key="11">
    <source>
        <dbReference type="WormBase" id="Y38C1AA.11"/>
    </source>
</evidence>
<dbReference type="UCSC" id="Y38C1AA.11">
    <property type="organism name" value="c. elegans"/>
</dbReference>
<dbReference type="eggNOG" id="KOG0854">
    <property type="taxonomic scope" value="Eukaryota"/>
</dbReference>
<evidence type="ECO:0000313" key="10">
    <source>
        <dbReference type="Proteomes" id="UP000001940"/>
    </source>
</evidence>
<accession>Q8MXT1</accession>
<dbReference type="InterPro" id="IPR036249">
    <property type="entry name" value="Thioredoxin-like_sf"/>
</dbReference>
<dbReference type="FunFam" id="3.30.1020.10:FF:000005">
    <property type="entry name" value="Thiol-specific antioxidant protein"/>
    <property type="match status" value="1"/>
</dbReference>
<dbReference type="RefSeq" id="NP_741287.1">
    <property type="nucleotide sequence ID" value="NM_171241.5"/>
</dbReference>
<feature type="domain" description="Thioredoxin" evidence="8">
    <location>
        <begin position="1"/>
        <end position="167"/>
    </location>
</feature>
<evidence type="ECO:0000256" key="7">
    <source>
        <dbReference type="PIRSR" id="PIRSR000239-1"/>
    </source>
</evidence>
<dbReference type="InterPro" id="IPR045020">
    <property type="entry name" value="PRX_1cys"/>
</dbReference>
<sequence length="231" mass="25635">MKLGDTVPNFTFETDLRKNQTLHNYIGEQWLMLFSHPADFTPVCTTELAELVKLAPEFRKRHVQILAISIDSSETHRDWAKDINSVAQLSNCGSHLPFEIIADTDRSICTELGMIDPDEMNSEGICLSARAVMLFGPDKKLKSKILYPATFGRNFVEILRMVDGVQLGTKAPVATPANWIAGDNVIAQPSLSQERVIQELCGGDPDKCKTVPLPSGKSYLRVIEGDAYLQN</sequence>
<dbReference type="InterPro" id="IPR000866">
    <property type="entry name" value="AhpC/TSA"/>
</dbReference>
<evidence type="ECO:0000256" key="1">
    <source>
        <dbReference type="ARBA" id="ARBA00022559"/>
    </source>
</evidence>
<keyword evidence="2 6" id="KW-0049">Antioxidant</keyword>
<dbReference type="GO" id="GO:0051920">
    <property type="term" value="F:peroxiredoxin activity"/>
    <property type="evidence" value="ECO:0007669"/>
    <property type="project" value="InterPro"/>
</dbReference>
<evidence type="ECO:0000256" key="2">
    <source>
        <dbReference type="ARBA" id="ARBA00022862"/>
    </source>
</evidence>
<proteinExistence type="evidence at protein level"/>
<evidence type="ECO:0000256" key="6">
    <source>
        <dbReference type="PIRNR" id="PIRNR000239"/>
    </source>
</evidence>
<dbReference type="FunCoup" id="Q8MXT1">
    <property type="interactions" value="427"/>
</dbReference>
<evidence type="ECO:0000259" key="8">
    <source>
        <dbReference type="PROSITE" id="PS51352"/>
    </source>
</evidence>
<dbReference type="GeneID" id="176837"/>
<dbReference type="KEGG" id="cel:CELE_Y38C1AA.11"/>
<keyword evidence="3 6" id="KW-0560">Oxidoreductase</keyword>
<evidence type="ECO:0000256" key="3">
    <source>
        <dbReference type="ARBA" id="ARBA00023002"/>
    </source>
</evidence>
<dbReference type="OMA" id="HGPMNIP"/>
<dbReference type="PROSITE" id="PS51352">
    <property type="entry name" value="THIOREDOXIN_2"/>
    <property type="match status" value="1"/>
</dbReference>
<keyword evidence="1 6" id="KW-0575">Peroxidase</keyword>
<evidence type="ECO:0000256" key="5">
    <source>
        <dbReference type="ARBA" id="ARBA00025719"/>
    </source>
</evidence>
<dbReference type="GO" id="GO:0004601">
    <property type="term" value="F:peroxidase activity"/>
    <property type="evidence" value="ECO:0000318"/>
    <property type="project" value="GO_Central"/>
</dbReference>
<evidence type="ECO:0007829" key="12">
    <source>
        <dbReference type="PeptideAtlas" id="Q8MXT1"/>
    </source>
</evidence>
<dbReference type="Gene3D" id="3.30.1020.10">
    <property type="entry name" value="Antioxidant, Horf6, Chain A, domain2"/>
    <property type="match status" value="1"/>
</dbReference>
<name>Q8MXT1_CAEEL</name>
<dbReference type="Reactome" id="R-CEL-3299685">
    <property type="pathway name" value="Detoxification of Reactive Oxygen Species"/>
</dbReference>
<dbReference type="InterPro" id="IPR013766">
    <property type="entry name" value="Thioredoxin_domain"/>
</dbReference>
<dbReference type="Gene3D" id="3.40.30.10">
    <property type="entry name" value="Glutaredoxin"/>
    <property type="match status" value="1"/>
</dbReference>
<dbReference type="Pfam" id="PF00578">
    <property type="entry name" value="AhpC-TSA"/>
    <property type="match status" value="1"/>
</dbReference>
<dbReference type="PeptideAtlas" id="Q8MXT1"/>
<dbReference type="WormBase" id="Y38C1AA.11">
    <property type="protein sequence ID" value="CE31640"/>
    <property type="gene ID" value="WBGene00021401"/>
    <property type="gene designation" value="prdx-6"/>
</dbReference>
<dbReference type="Bgee" id="WBGene00021401">
    <property type="expression patterns" value="Expressed in germ line (C elegans) and 4 other cell types or tissues"/>
</dbReference>
<dbReference type="GO" id="GO:0045454">
    <property type="term" value="P:cell redox homeostasis"/>
    <property type="evidence" value="ECO:0000318"/>
    <property type="project" value="GO_Central"/>
</dbReference>
<dbReference type="FunFam" id="3.40.30.10:FF:000011">
    <property type="entry name" value="Peroxiredoxin PRX1"/>
    <property type="match status" value="1"/>
</dbReference>
<dbReference type="OrthoDB" id="2996783at2759"/>
<organism evidence="9 10">
    <name type="scientific">Caenorhabditis elegans</name>
    <dbReference type="NCBI Taxonomy" id="6239"/>
    <lineage>
        <taxon>Eukaryota</taxon>
        <taxon>Metazoa</taxon>
        <taxon>Ecdysozoa</taxon>
        <taxon>Nematoda</taxon>
        <taxon>Chromadorea</taxon>
        <taxon>Rhabditida</taxon>
        <taxon>Rhabditina</taxon>
        <taxon>Rhabditomorpha</taxon>
        <taxon>Rhabditoidea</taxon>
        <taxon>Rhabditidae</taxon>
        <taxon>Peloderinae</taxon>
        <taxon>Caenorhabditis</taxon>
    </lineage>
</organism>
<dbReference type="GO" id="GO:0005829">
    <property type="term" value="C:cytosol"/>
    <property type="evidence" value="ECO:0000318"/>
    <property type="project" value="GO_Central"/>
</dbReference>
<feature type="active site" description="Cysteine sulfenic acid (-SOH) intermediate; for peroxidase activity" evidence="7">
    <location>
        <position position="44"/>
    </location>
</feature>
<dbReference type="SMR" id="Q8MXT1"/>
<comment type="similarity">
    <text evidence="5">Belongs to the peroxiredoxin family. Prx6 subfamily.</text>
</comment>
<reference evidence="9 10" key="1">
    <citation type="journal article" date="1998" name="Science">
        <title>Genome sequence of the nematode C. elegans: a platform for investigating biology.</title>
        <authorList>
            <consortium name="The C. elegans sequencing consortium"/>
            <person name="Sulson J.E."/>
            <person name="Waterston R."/>
        </authorList>
    </citation>
    <scope>NUCLEOTIDE SEQUENCE [LARGE SCALE GENOMIC DNA]</scope>
    <source>
        <strain evidence="9 10">Bristol N2</strain>
    </source>
</reference>
<dbReference type="EMBL" id="BX284604">
    <property type="protein sequence ID" value="CCD70254.1"/>
    <property type="molecule type" value="Genomic_DNA"/>
</dbReference>
<dbReference type="STRING" id="6239.Y38C1AA.11.2"/>
<dbReference type="Reactome" id="R-CEL-6798695">
    <property type="pathway name" value="Neutrophil degranulation"/>
</dbReference>
<dbReference type="AlphaFoldDB" id="Q8MXT1"/>
<evidence type="ECO:0000256" key="4">
    <source>
        <dbReference type="ARBA" id="ARBA00023284"/>
    </source>
</evidence>
<dbReference type="PANTHER" id="PTHR43503:SF4">
    <property type="entry name" value="PEROXIREDOXIN-6"/>
    <property type="match status" value="1"/>
</dbReference>
<dbReference type="InParanoid" id="Q8MXT1"/>
<evidence type="ECO:0000313" key="9">
    <source>
        <dbReference type="EMBL" id="CCD70254.1"/>
    </source>
</evidence>
<comment type="function">
    <text evidence="6">Thiol-specific peroxidase that catalyzes the reduction of hydrogen peroxide and organic hydroperoxides to water and alcohols, respectively.</text>
</comment>
<protein>
    <submittedName>
        <fullName evidence="9">Thioredoxin domain-containing protein</fullName>
    </submittedName>
</protein>
<keyword evidence="10" id="KW-1185">Reference proteome</keyword>
<dbReference type="Proteomes" id="UP000001940">
    <property type="component" value="Chromosome IV"/>
</dbReference>
<dbReference type="CTD" id="176837"/>
<dbReference type="PaxDb" id="6239-Y38C1AA.11"/>
<gene>
    <name evidence="9 11" type="primary">prdx-6</name>
    <name evidence="9" type="ORF">CELE_Y38C1AA.11</name>
    <name evidence="11" type="ORF">Y38C1AA.11</name>
</gene>
<dbReference type="Pfam" id="PF10417">
    <property type="entry name" value="1-cysPrx_C"/>
    <property type="match status" value="1"/>
</dbReference>
<dbReference type="SUPFAM" id="SSF52833">
    <property type="entry name" value="Thioredoxin-like"/>
    <property type="match status" value="1"/>
</dbReference>
<keyword evidence="12" id="KW-1267">Proteomics identification</keyword>
<dbReference type="PIRSF" id="PIRSF000239">
    <property type="entry name" value="AHPC"/>
    <property type="match status" value="1"/>
</dbReference>
<dbReference type="HOGENOM" id="CLU_042529_4_1_1"/>
<dbReference type="PhylomeDB" id="Q8MXT1"/>
<dbReference type="CDD" id="cd03016">
    <property type="entry name" value="PRX_1cys"/>
    <property type="match status" value="1"/>
</dbReference>
<dbReference type="PANTHER" id="PTHR43503">
    <property type="entry name" value="MCG48959-RELATED"/>
    <property type="match status" value="1"/>
</dbReference>
<dbReference type="InterPro" id="IPR024706">
    <property type="entry name" value="Peroxiredoxin_AhpC-typ"/>
</dbReference>
<dbReference type="InterPro" id="IPR019479">
    <property type="entry name" value="Peroxiredoxin_C"/>
</dbReference>